<evidence type="ECO:0000313" key="3">
    <source>
        <dbReference type="EMBL" id="KXL52376.1"/>
    </source>
</evidence>
<keyword evidence="1" id="KW-0472">Membrane</keyword>
<dbReference type="EC" id="2.7.7.65" evidence="3"/>
<keyword evidence="3" id="KW-0548">Nucleotidyltransferase</keyword>
<keyword evidence="3" id="KW-0808">Transferase</keyword>
<dbReference type="Proteomes" id="UP000070539">
    <property type="component" value="Unassembled WGS sequence"/>
</dbReference>
<reference evidence="3 4" key="1">
    <citation type="submission" date="2016-01" db="EMBL/GenBank/DDBJ databases">
        <title>Genome sequence of Clostridium neopropionicum X4, DSM-3847.</title>
        <authorList>
            <person name="Poehlein A."/>
            <person name="Beck M.H."/>
            <person name="Bengelsdorf F.R."/>
            <person name="Daniel R."/>
            <person name="Duerre P."/>
        </authorList>
    </citation>
    <scope>NUCLEOTIDE SEQUENCE [LARGE SCALE GENOMIC DNA]</scope>
    <source>
        <strain evidence="3 4">DSM-3847</strain>
    </source>
</reference>
<dbReference type="PANTHER" id="PTHR45138">
    <property type="entry name" value="REGULATORY COMPONENTS OF SENSORY TRANSDUCTION SYSTEM"/>
    <property type="match status" value="1"/>
</dbReference>
<feature type="transmembrane region" description="Helical" evidence="1">
    <location>
        <begin position="140"/>
        <end position="162"/>
    </location>
</feature>
<dbReference type="EMBL" id="LRVM01000008">
    <property type="protein sequence ID" value="KXL52376.1"/>
    <property type="molecule type" value="Genomic_DNA"/>
</dbReference>
<dbReference type="CDD" id="cd01949">
    <property type="entry name" value="GGDEF"/>
    <property type="match status" value="1"/>
</dbReference>
<feature type="transmembrane region" description="Helical" evidence="1">
    <location>
        <begin position="35"/>
        <end position="57"/>
    </location>
</feature>
<name>A0A136WD20_9FIRM</name>
<dbReference type="AlphaFoldDB" id="A0A136WD20"/>
<proteinExistence type="predicted"/>
<sequence>MNTSIVEINVLGIILFLLLMIDGKRSMQIQKNNKFFYRVIFFTVLALTANTLLYYSVSLQKTFFFQYFMVIVYLISVEMGAYYWLSFIFHELLPEEQCNPSAHLLYILPIFFVSIMVLCSPYTHWIFYINEKKQYIQGNLYFLQNLVVYGYILTGAATSLVLYKKEYLIEKQKICFYLFLYSLFPLLGKGIDTLFPMLHITTAAVIISIVMLYLCSLKKEIHLDPLTQLNNRRKFEQHLIQITKASKNKIIFLIFFDINNFKIINDSFGHVEGDKALIIVAQVLKKVFSDTKAFLSRYGGDEFAVIMANEDGDALPYIEKIDASLVEISASLPYTLSLSVGYSVYGEDNATTIESLVQAADKKMYCDKQQKKQNLC</sequence>
<dbReference type="NCBIfam" id="TIGR00254">
    <property type="entry name" value="GGDEF"/>
    <property type="match status" value="1"/>
</dbReference>
<dbReference type="SMART" id="SM00267">
    <property type="entry name" value="GGDEF"/>
    <property type="match status" value="1"/>
</dbReference>
<feature type="transmembrane region" description="Helical" evidence="1">
    <location>
        <begin position="63"/>
        <end position="85"/>
    </location>
</feature>
<dbReference type="InterPro" id="IPR043128">
    <property type="entry name" value="Rev_trsase/Diguanyl_cyclase"/>
</dbReference>
<dbReference type="SUPFAM" id="SSF55073">
    <property type="entry name" value="Nucleotide cyclase"/>
    <property type="match status" value="1"/>
</dbReference>
<dbReference type="GO" id="GO:0052621">
    <property type="term" value="F:diguanylate cyclase activity"/>
    <property type="evidence" value="ECO:0007669"/>
    <property type="project" value="UniProtKB-EC"/>
</dbReference>
<dbReference type="GO" id="GO:0043709">
    <property type="term" value="P:cell adhesion involved in single-species biofilm formation"/>
    <property type="evidence" value="ECO:0007669"/>
    <property type="project" value="TreeGrafter"/>
</dbReference>
<evidence type="ECO:0000313" key="4">
    <source>
        <dbReference type="Proteomes" id="UP000070539"/>
    </source>
</evidence>
<gene>
    <name evidence="3" type="primary">yfiN_2</name>
    <name evidence="3" type="ORF">CLNEO_23100</name>
</gene>
<evidence type="ECO:0000259" key="2">
    <source>
        <dbReference type="PROSITE" id="PS50887"/>
    </source>
</evidence>
<dbReference type="InterPro" id="IPR029787">
    <property type="entry name" value="Nucleotide_cyclase"/>
</dbReference>
<comment type="caution">
    <text evidence="3">The sequence shown here is derived from an EMBL/GenBank/DDBJ whole genome shotgun (WGS) entry which is preliminary data.</text>
</comment>
<feature type="transmembrane region" description="Helical" evidence="1">
    <location>
        <begin position="174"/>
        <end position="191"/>
    </location>
</feature>
<dbReference type="Gene3D" id="3.30.70.270">
    <property type="match status" value="1"/>
</dbReference>
<dbReference type="RefSeq" id="WP_066089172.1">
    <property type="nucleotide sequence ID" value="NZ_LRVM01000008.1"/>
</dbReference>
<evidence type="ECO:0000256" key="1">
    <source>
        <dbReference type="SAM" id="Phobius"/>
    </source>
</evidence>
<dbReference type="PROSITE" id="PS50887">
    <property type="entry name" value="GGDEF"/>
    <property type="match status" value="1"/>
</dbReference>
<dbReference type="GO" id="GO:0005886">
    <property type="term" value="C:plasma membrane"/>
    <property type="evidence" value="ECO:0007669"/>
    <property type="project" value="TreeGrafter"/>
</dbReference>
<dbReference type="Pfam" id="PF00990">
    <property type="entry name" value="GGDEF"/>
    <property type="match status" value="1"/>
</dbReference>
<protein>
    <submittedName>
        <fullName evidence="3">Putative diguanylate cyclase YfiN</fullName>
        <ecNumber evidence="3">2.7.7.65</ecNumber>
    </submittedName>
</protein>
<feature type="transmembrane region" description="Helical" evidence="1">
    <location>
        <begin position="6"/>
        <end position="23"/>
    </location>
</feature>
<dbReference type="GO" id="GO:1902201">
    <property type="term" value="P:negative regulation of bacterial-type flagellum-dependent cell motility"/>
    <property type="evidence" value="ECO:0007669"/>
    <property type="project" value="TreeGrafter"/>
</dbReference>
<dbReference type="InterPro" id="IPR000160">
    <property type="entry name" value="GGDEF_dom"/>
</dbReference>
<keyword evidence="4" id="KW-1185">Reference proteome</keyword>
<feature type="transmembrane region" description="Helical" evidence="1">
    <location>
        <begin position="105"/>
        <end position="128"/>
    </location>
</feature>
<accession>A0A136WD20</accession>
<dbReference type="InterPro" id="IPR050469">
    <property type="entry name" value="Diguanylate_Cyclase"/>
</dbReference>
<keyword evidence="1" id="KW-1133">Transmembrane helix</keyword>
<dbReference type="PANTHER" id="PTHR45138:SF9">
    <property type="entry name" value="DIGUANYLATE CYCLASE DGCM-RELATED"/>
    <property type="match status" value="1"/>
</dbReference>
<keyword evidence="1" id="KW-0812">Transmembrane</keyword>
<feature type="domain" description="GGDEF" evidence="2">
    <location>
        <begin position="249"/>
        <end position="376"/>
    </location>
</feature>
<organism evidence="3 4">
    <name type="scientific">Anaerotignum neopropionicum</name>
    <dbReference type="NCBI Taxonomy" id="36847"/>
    <lineage>
        <taxon>Bacteria</taxon>
        <taxon>Bacillati</taxon>
        <taxon>Bacillota</taxon>
        <taxon>Clostridia</taxon>
        <taxon>Lachnospirales</taxon>
        <taxon>Anaerotignaceae</taxon>
        <taxon>Anaerotignum</taxon>
    </lineage>
</organism>
<dbReference type="STRING" id="36847.CLNEO_23100"/>
<feature type="transmembrane region" description="Helical" evidence="1">
    <location>
        <begin position="197"/>
        <end position="215"/>
    </location>
</feature>